<sequence length="131" mass="15302">MNSAHRSRLLQGTSSRLRKASTAPSEPLLNRPMKLPSSRWTRDELFSGGYVLPIFADPLKIATASWLWKLESRSQQWKGLKGWGCEPWVRALIRRDPWLASHGFVRLLMWRFVEEGRRCVFEDGRQFVRGF</sequence>
<dbReference type="Proteomes" id="UP000197138">
    <property type="component" value="Unassembled WGS sequence"/>
</dbReference>
<name>A0A218WD70_PUNGR</name>
<accession>A0A218WD70</accession>
<evidence type="ECO:0000313" key="2">
    <source>
        <dbReference type="EMBL" id="OWM70463.1"/>
    </source>
</evidence>
<evidence type="ECO:0000313" key="3">
    <source>
        <dbReference type="Proteomes" id="UP000197138"/>
    </source>
</evidence>
<reference evidence="3" key="1">
    <citation type="journal article" date="2017" name="Plant J.">
        <title>The pomegranate (Punica granatum L.) genome and the genomics of punicalagin biosynthesis.</title>
        <authorList>
            <person name="Qin G."/>
            <person name="Xu C."/>
            <person name="Ming R."/>
            <person name="Tang H."/>
            <person name="Guyot R."/>
            <person name="Kramer E.M."/>
            <person name="Hu Y."/>
            <person name="Yi X."/>
            <person name="Qi Y."/>
            <person name="Xu X."/>
            <person name="Gao Z."/>
            <person name="Pan H."/>
            <person name="Jian J."/>
            <person name="Tian Y."/>
            <person name="Yue Z."/>
            <person name="Xu Y."/>
        </authorList>
    </citation>
    <scope>NUCLEOTIDE SEQUENCE [LARGE SCALE GENOMIC DNA]</scope>
    <source>
        <strain evidence="3">cv. Dabenzi</strain>
    </source>
</reference>
<evidence type="ECO:0000256" key="1">
    <source>
        <dbReference type="SAM" id="MobiDB-lite"/>
    </source>
</evidence>
<dbReference type="AlphaFoldDB" id="A0A218WD70"/>
<protein>
    <submittedName>
        <fullName evidence="2">Uncharacterized protein</fullName>
    </submittedName>
</protein>
<organism evidence="2 3">
    <name type="scientific">Punica granatum</name>
    <name type="common">Pomegranate</name>
    <dbReference type="NCBI Taxonomy" id="22663"/>
    <lineage>
        <taxon>Eukaryota</taxon>
        <taxon>Viridiplantae</taxon>
        <taxon>Streptophyta</taxon>
        <taxon>Embryophyta</taxon>
        <taxon>Tracheophyta</taxon>
        <taxon>Spermatophyta</taxon>
        <taxon>Magnoliopsida</taxon>
        <taxon>eudicotyledons</taxon>
        <taxon>Gunneridae</taxon>
        <taxon>Pentapetalae</taxon>
        <taxon>rosids</taxon>
        <taxon>malvids</taxon>
        <taxon>Myrtales</taxon>
        <taxon>Lythraceae</taxon>
        <taxon>Punica</taxon>
    </lineage>
</organism>
<gene>
    <name evidence="2" type="ORF">CDL15_Pgr011939</name>
</gene>
<feature type="region of interest" description="Disordered" evidence="1">
    <location>
        <begin position="1"/>
        <end position="34"/>
    </location>
</feature>
<comment type="caution">
    <text evidence="2">The sequence shown here is derived from an EMBL/GenBank/DDBJ whole genome shotgun (WGS) entry which is preliminary data.</text>
</comment>
<proteinExistence type="predicted"/>
<dbReference type="EMBL" id="MTKT01004619">
    <property type="protein sequence ID" value="OWM70463.1"/>
    <property type="molecule type" value="Genomic_DNA"/>
</dbReference>